<reference evidence="3" key="1">
    <citation type="submission" date="2019-03" db="EMBL/GenBank/DDBJ databases">
        <title>Weissella sp. 26KH-42 Genome sequencing.</title>
        <authorList>
            <person name="Heo J."/>
            <person name="Kim S.-J."/>
            <person name="Kim J.-S."/>
            <person name="Hong S.-B."/>
            <person name="Kwon S.-W."/>
        </authorList>
    </citation>
    <scope>NUCLEOTIDE SEQUENCE [LARGE SCALE GENOMIC DNA]</scope>
    <source>
        <strain evidence="3">26KH-42</strain>
    </source>
</reference>
<evidence type="ECO:0000313" key="3">
    <source>
        <dbReference type="Proteomes" id="UP000292886"/>
    </source>
</evidence>
<accession>A0A4P6YU86</accession>
<feature type="transmembrane region" description="Helical" evidence="1">
    <location>
        <begin position="219"/>
        <end position="237"/>
    </location>
</feature>
<proteinExistence type="predicted"/>
<dbReference type="RefSeq" id="WP_133363367.1">
    <property type="nucleotide sequence ID" value="NZ_CP037940.1"/>
</dbReference>
<dbReference type="Proteomes" id="UP000292886">
    <property type="component" value="Chromosome"/>
</dbReference>
<feature type="transmembrane region" description="Helical" evidence="1">
    <location>
        <begin position="16"/>
        <end position="37"/>
    </location>
</feature>
<evidence type="ECO:0000256" key="1">
    <source>
        <dbReference type="SAM" id="Phobius"/>
    </source>
</evidence>
<feature type="transmembrane region" description="Helical" evidence="1">
    <location>
        <begin position="167"/>
        <end position="187"/>
    </location>
</feature>
<feature type="transmembrane region" description="Helical" evidence="1">
    <location>
        <begin position="57"/>
        <end position="78"/>
    </location>
</feature>
<dbReference type="OrthoDB" id="3190532at2"/>
<dbReference type="EMBL" id="CP037940">
    <property type="protein sequence ID" value="QBO36290.1"/>
    <property type="molecule type" value="Genomic_DNA"/>
</dbReference>
<feature type="transmembrane region" description="Helical" evidence="1">
    <location>
        <begin position="99"/>
        <end position="121"/>
    </location>
</feature>
<organism evidence="2 3">
    <name type="scientific">Periweissella cryptocerci</name>
    <dbReference type="NCBI Taxonomy" id="2506420"/>
    <lineage>
        <taxon>Bacteria</taxon>
        <taxon>Bacillati</taxon>
        <taxon>Bacillota</taxon>
        <taxon>Bacilli</taxon>
        <taxon>Lactobacillales</taxon>
        <taxon>Lactobacillaceae</taxon>
        <taxon>Periweissella</taxon>
    </lineage>
</organism>
<keyword evidence="3" id="KW-1185">Reference proteome</keyword>
<evidence type="ECO:0008006" key="4">
    <source>
        <dbReference type="Google" id="ProtNLM"/>
    </source>
</evidence>
<dbReference type="Pfam" id="PF12730">
    <property type="entry name" value="ABC2_membrane_4"/>
    <property type="match status" value="1"/>
</dbReference>
<keyword evidence="1" id="KW-0472">Membrane</keyword>
<gene>
    <name evidence="2" type="ORF">EQG49_07345</name>
</gene>
<dbReference type="KEGG" id="wei:EQG49_07345"/>
<name>A0A4P6YU86_9LACO</name>
<keyword evidence="1" id="KW-1133">Transmembrane helix</keyword>
<protein>
    <recommendedName>
        <fullName evidence="4">ABC transporter permease</fullName>
    </recommendedName>
</protein>
<evidence type="ECO:0000313" key="2">
    <source>
        <dbReference type="EMBL" id="QBO36290.1"/>
    </source>
</evidence>
<keyword evidence="1" id="KW-0812">Transmembrane</keyword>
<feature type="transmembrane region" description="Helical" evidence="1">
    <location>
        <begin position="133"/>
        <end position="155"/>
    </location>
</feature>
<dbReference type="AlphaFoldDB" id="A0A4P6YU86"/>
<sequence length="247" mass="28268">MKYLQLEFFKMKRQHMFIPLIVIFLVNCLWFFMAIMKTANMTQRTFSFNQEYVLMEFMVVNGVFMPLFLSILASRLSAPEHENRMFNVLTINNENRQKLFNAKAAVGLIVILVSIALQYVLLKKIAEVYHISFNGHLLGITLFSLCLASFTMYVFQLLLSFFLKKQAIGITIGLVGTFMSLVTSGMISDRVTRLLPIQYIGLLTPVRMVGRLLVIKPDIFVNLVVVCLVGFALFVIAQVKSRRTMRG</sequence>